<dbReference type="PROSITE" id="PS50011">
    <property type="entry name" value="PROTEIN_KINASE_DOM"/>
    <property type="match status" value="1"/>
</dbReference>
<reference evidence="8 9" key="1">
    <citation type="journal article" date="2024" name="BMC Biol.">
        <title>Comparative genomics of Ascetosporea gives new insight into the evolutionary basis for animal parasitism in Rhizaria.</title>
        <authorList>
            <person name="Hiltunen Thoren M."/>
            <person name="Onut-Brannstrom I."/>
            <person name="Alfjorden A."/>
            <person name="Peckova H."/>
            <person name="Swords F."/>
            <person name="Hooper C."/>
            <person name="Holzer A.S."/>
            <person name="Bass D."/>
            <person name="Burki F."/>
        </authorList>
    </citation>
    <scope>NUCLEOTIDE SEQUENCE [LARGE SCALE GENOMIC DNA]</scope>
    <source>
        <strain evidence="8">20-A016</strain>
    </source>
</reference>
<evidence type="ECO:0000313" key="8">
    <source>
        <dbReference type="EMBL" id="MES1923138.1"/>
    </source>
</evidence>
<dbReference type="SUPFAM" id="SSF56112">
    <property type="entry name" value="Protein kinase-like (PK-like)"/>
    <property type="match status" value="1"/>
</dbReference>
<gene>
    <name evidence="8" type="ORF">MHBO_004681</name>
</gene>
<keyword evidence="4" id="KW-0418">Kinase</keyword>
<dbReference type="PANTHER" id="PTHR24355">
    <property type="entry name" value="G PROTEIN-COUPLED RECEPTOR KINASE/RIBOSOMAL PROTEIN S6 KINASE"/>
    <property type="match status" value="1"/>
</dbReference>
<evidence type="ECO:0000256" key="4">
    <source>
        <dbReference type="ARBA" id="ARBA00022777"/>
    </source>
</evidence>
<accession>A0ABV2AUS6</accession>
<name>A0ABV2AUS6_9EUKA</name>
<keyword evidence="5 6" id="KW-0067">ATP-binding</keyword>
<evidence type="ECO:0000256" key="6">
    <source>
        <dbReference type="PROSITE-ProRule" id="PRU10141"/>
    </source>
</evidence>
<dbReference type="EMBL" id="JBDODL010004866">
    <property type="protein sequence ID" value="MES1923138.1"/>
    <property type="molecule type" value="Genomic_DNA"/>
</dbReference>
<evidence type="ECO:0000256" key="5">
    <source>
        <dbReference type="ARBA" id="ARBA00022840"/>
    </source>
</evidence>
<dbReference type="InterPro" id="IPR000719">
    <property type="entry name" value="Prot_kinase_dom"/>
</dbReference>
<comment type="caution">
    <text evidence="8">The sequence shown here is derived from an EMBL/GenBank/DDBJ whole genome shotgun (WGS) entry which is preliminary data.</text>
</comment>
<keyword evidence="3 6" id="KW-0547">Nucleotide-binding</keyword>
<evidence type="ECO:0000256" key="2">
    <source>
        <dbReference type="ARBA" id="ARBA00022679"/>
    </source>
</evidence>
<keyword evidence="2" id="KW-0808">Transferase</keyword>
<dbReference type="SMART" id="SM00220">
    <property type="entry name" value="S_TKc"/>
    <property type="match status" value="1"/>
</dbReference>
<dbReference type="InterPro" id="IPR017441">
    <property type="entry name" value="Protein_kinase_ATP_BS"/>
</dbReference>
<feature type="domain" description="Protein kinase" evidence="7">
    <location>
        <begin position="62"/>
        <end position="162"/>
    </location>
</feature>
<proteinExistence type="predicted"/>
<dbReference type="Proteomes" id="UP001439008">
    <property type="component" value="Unassembled WGS sequence"/>
</dbReference>
<evidence type="ECO:0000256" key="3">
    <source>
        <dbReference type="ARBA" id="ARBA00022741"/>
    </source>
</evidence>
<keyword evidence="9" id="KW-1185">Reference proteome</keyword>
<protein>
    <recommendedName>
        <fullName evidence="7">Protein kinase domain-containing protein</fullName>
    </recommendedName>
</protein>
<dbReference type="PANTHER" id="PTHR24355:SF30">
    <property type="entry name" value="SERINE_THREONINE-PROTEIN KINASE 32B ISOFORM X1"/>
    <property type="match status" value="1"/>
</dbReference>
<dbReference type="Gene3D" id="3.30.200.20">
    <property type="entry name" value="Phosphorylase Kinase, domain 1"/>
    <property type="match status" value="1"/>
</dbReference>
<organism evidence="8 9">
    <name type="scientific">Bonamia ostreae</name>
    <dbReference type="NCBI Taxonomy" id="126728"/>
    <lineage>
        <taxon>Eukaryota</taxon>
        <taxon>Sar</taxon>
        <taxon>Rhizaria</taxon>
        <taxon>Endomyxa</taxon>
        <taxon>Ascetosporea</taxon>
        <taxon>Haplosporida</taxon>
        <taxon>Bonamia</taxon>
    </lineage>
</organism>
<evidence type="ECO:0000256" key="1">
    <source>
        <dbReference type="ARBA" id="ARBA00022527"/>
    </source>
</evidence>
<feature type="non-terminal residue" evidence="8">
    <location>
        <position position="162"/>
    </location>
</feature>
<dbReference type="PROSITE" id="PS00107">
    <property type="entry name" value="PROTEIN_KINASE_ATP"/>
    <property type="match status" value="1"/>
</dbReference>
<feature type="binding site" evidence="6">
    <location>
        <position position="91"/>
    </location>
    <ligand>
        <name>ATP</name>
        <dbReference type="ChEBI" id="CHEBI:30616"/>
    </ligand>
</feature>
<keyword evidence="1" id="KW-0723">Serine/threonine-protein kinase</keyword>
<dbReference type="Pfam" id="PF00069">
    <property type="entry name" value="Pkinase"/>
    <property type="match status" value="1"/>
</dbReference>
<feature type="non-terminal residue" evidence="8">
    <location>
        <position position="1"/>
    </location>
</feature>
<sequence length="162" mass="19278">LLKIITKQKEKIRQTISDLYNQHTLRKIQIFYSTEEREEEKIIKELTKSQSSSNSKVNMDDFDKLKVLGRGTFGKVTLVRKKSNSKIYAMKELSKKDVLQKNQFENTMNEREILQLVNHPFLMNLRYAFQTDTKLYLILDFYKGGELFFHQLQKKTFSKKEA</sequence>
<dbReference type="InterPro" id="IPR011009">
    <property type="entry name" value="Kinase-like_dom_sf"/>
</dbReference>
<evidence type="ECO:0000313" key="9">
    <source>
        <dbReference type="Proteomes" id="UP001439008"/>
    </source>
</evidence>
<evidence type="ECO:0000259" key="7">
    <source>
        <dbReference type="PROSITE" id="PS50011"/>
    </source>
</evidence>